<comment type="similarity">
    <text evidence="1">Belongs to the UDP-glycosyltransferase family.</text>
</comment>
<dbReference type="FunFam" id="3.40.50.2000:FF:000037">
    <property type="entry name" value="Glycosyltransferase"/>
    <property type="match status" value="1"/>
</dbReference>
<name>A0A8X8YNV0_SALSN</name>
<dbReference type="GO" id="GO:0008194">
    <property type="term" value="F:UDP-glycosyltransferase activity"/>
    <property type="evidence" value="ECO:0007669"/>
    <property type="project" value="InterPro"/>
</dbReference>
<reference evidence="3" key="1">
    <citation type="submission" date="2018-01" db="EMBL/GenBank/DDBJ databases">
        <authorList>
            <person name="Mao J.F."/>
        </authorList>
    </citation>
    <scope>NUCLEOTIDE SEQUENCE</scope>
    <source>
        <strain evidence="3">Huo1</strain>
        <tissue evidence="3">Leaf</tissue>
    </source>
</reference>
<dbReference type="CDD" id="cd03784">
    <property type="entry name" value="GT1_Gtf-like"/>
    <property type="match status" value="1"/>
</dbReference>
<evidence type="ECO:0000313" key="3">
    <source>
        <dbReference type="EMBL" id="KAG6436313.1"/>
    </source>
</evidence>
<dbReference type="Gene3D" id="3.40.50.2000">
    <property type="entry name" value="Glycogen Phosphorylase B"/>
    <property type="match status" value="2"/>
</dbReference>
<dbReference type="Pfam" id="PF00201">
    <property type="entry name" value="UDPGT"/>
    <property type="match status" value="1"/>
</dbReference>
<dbReference type="SUPFAM" id="SSF53756">
    <property type="entry name" value="UDP-Glycosyltransferase/glycogen phosphorylase"/>
    <property type="match status" value="1"/>
</dbReference>
<accession>A0A8X8YNV0</accession>
<keyword evidence="4" id="KW-1185">Reference proteome</keyword>
<protein>
    <submittedName>
        <fullName evidence="3">Uncharacterized protein</fullName>
    </submittedName>
</protein>
<organism evidence="3">
    <name type="scientific">Salvia splendens</name>
    <name type="common">Scarlet sage</name>
    <dbReference type="NCBI Taxonomy" id="180675"/>
    <lineage>
        <taxon>Eukaryota</taxon>
        <taxon>Viridiplantae</taxon>
        <taxon>Streptophyta</taxon>
        <taxon>Embryophyta</taxon>
        <taxon>Tracheophyta</taxon>
        <taxon>Spermatophyta</taxon>
        <taxon>Magnoliopsida</taxon>
        <taxon>eudicotyledons</taxon>
        <taxon>Gunneridae</taxon>
        <taxon>Pentapetalae</taxon>
        <taxon>asterids</taxon>
        <taxon>lamiids</taxon>
        <taxon>Lamiales</taxon>
        <taxon>Lamiaceae</taxon>
        <taxon>Nepetoideae</taxon>
        <taxon>Mentheae</taxon>
        <taxon>Salviinae</taxon>
        <taxon>Salvia</taxon>
        <taxon>Salvia subgen. Calosphace</taxon>
        <taxon>core Calosphace</taxon>
    </lineage>
</organism>
<reference evidence="3" key="2">
    <citation type="submission" date="2020-08" db="EMBL/GenBank/DDBJ databases">
        <title>Plant Genome Project.</title>
        <authorList>
            <person name="Zhang R.-G."/>
        </authorList>
    </citation>
    <scope>NUCLEOTIDE SEQUENCE</scope>
    <source>
        <strain evidence="3">Huo1</strain>
        <tissue evidence="3">Leaf</tissue>
    </source>
</reference>
<comment type="caution">
    <text evidence="3">The sequence shown here is derived from an EMBL/GenBank/DDBJ whole genome shotgun (WGS) entry which is preliminary data.</text>
</comment>
<dbReference type="InterPro" id="IPR002213">
    <property type="entry name" value="UDP_glucos_trans"/>
</dbReference>
<keyword evidence="2" id="KW-0808">Transferase</keyword>
<evidence type="ECO:0000256" key="2">
    <source>
        <dbReference type="ARBA" id="ARBA00022679"/>
    </source>
</evidence>
<dbReference type="AlphaFoldDB" id="A0A8X8YNV0"/>
<gene>
    <name evidence="3" type="ORF">SASPL_101207</name>
</gene>
<sequence length="351" mass="39467">MPTVEVIEATSSKRRLCFICFHPKKPAEITCHFISSYGACGDPNEASLSIWLRSVYTAATLAHMGPLIELKDGKQHLSPECYTGLDAFSPHRGVVEGSNFVLVRSCEEFESNYLNLIQKTFEKHFRSQFNIGLLPPKTGESKNASRWADTCKWLDGREPKSVLYVGFGSEYKMPLNEIHELAYSVELSRLPFLWILRKPIGVDTRDLLSPGFVRRTRSQGLVVLGWAPQQQILAHPAIGGCFFHSGWGTSIESLAHGHPLILLPMVADQGLTAKLLVENQVAHEVPRNEDGTFSRGVVAESIRRVLVEEQGKQLRLKATQLQTVFGDHERQDNYVNKFMDHLKNITTQKQV</sequence>
<proteinExistence type="inferred from homology"/>
<evidence type="ECO:0000256" key="1">
    <source>
        <dbReference type="ARBA" id="ARBA00009995"/>
    </source>
</evidence>
<dbReference type="PANTHER" id="PTHR48045">
    <property type="entry name" value="UDP-GLYCOSYLTRANSFERASE 72B1"/>
    <property type="match status" value="1"/>
</dbReference>
<dbReference type="Proteomes" id="UP000298416">
    <property type="component" value="Unassembled WGS sequence"/>
</dbReference>
<dbReference type="EMBL" id="PNBA02000001">
    <property type="protein sequence ID" value="KAG6436313.1"/>
    <property type="molecule type" value="Genomic_DNA"/>
</dbReference>
<evidence type="ECO:0000313" key="4">
    <source>
        <dbReference type="Proteomes" id="UP000298416"/>
    </source>
</evidence>
<dbReference type="PANTHER" id="PTHR48045:SF20">
    <property type="entry name" value="UDP-RHAMNOSE:RHAMNOSYLTRANSFERASE 1"/>
    <property type="match status" value="1"/>
</dbReference>